<evidence type="ECO:0000313" key="2">
    <source>
        <dbReference type="Proteomes" id="UP000198967"/>
    </source>
</evidence>
<evidence type="ECO:0000313" key="1">
    <source>
        <dbReference type="EMBL" id="SDG77718.1"/>
    </source>
</evidence>
<dbReference type="EMBL" id="FNBE01000015">
    <property type="protein sequence ID" value="SDG77718.1"/>
    <property type="molecule type" value="Genomic_DNA"/>
</dbReference>
<protein>
    <submittedName>
        <fullName evidence="1">Uncharacterized protein</fullName>
    </submittedName>
</protein>
<accession>A0A1G7X0J3</accession>
<reference evidence="1 2" key="1">
    <citation type="submission" date="2016-10" db="EMBL/GenBank/DDBJ databases">
        <authorList>
            <person name="de Groot N.N."/>
        </authorList>
    </citation>
    <scope>NUCLEOTIDE SEQUENCE [LARGE SCALE GENOMIC DNA]</scope>
    <source>
        <strain evidence="1 2">CGMCC 4.3143</strain>
    </source>
</reference>
<gene>
    <name evidence="1" type="ORF">SAMN05216377_11546</name>
</gene>
<dbReference type="Proteomes" id="UP000198967">
    <property type="component" value="Unassembled WGS sequence"/>
</dbReference>
<proteinExistence type="predicted"/>
<organism evidence="1 2">
    <name type="scientific">Pseudonocardia oroxyli</name>
    <dbReference type="NCBI Taxonomy" id="366584"/>
    <lineage>
        <taxon>Bacteria</taxon>
        <taxon>Bacillati</taxon>
        <taxon>Actinomycetota</taxon>
        <taxon>Actinomycetes</taxon>
        <taxon>Pseudonocardiales</taxon>
        <taxon>Pseudonocardiaceae</taxon>
        <taxon>Pseudonocardia</taxon>
    </lineage>
</organism>
<name>A0A1G7X0J3_PSEOR</name>
<dbReference type="AlphaFoldDB" id="A0A1G7X0J3"/>
<keyword evidence="2" id="KW-1185">Reference proteome</keyword>
<sequence length="71" mass="7731">MMGGGHRGEVVQHTEGGCGVWLGLDALLGIVIPVRIRAGQSRAAVVVPRVIRAQSLRMWAPVLTQRFLVRM</sequence>